<sequence>MTSSKQEAATRRHNGERQAIRRRMKEVPRARSRWGLKEAISEEEGLDDAIHHHLLLVSPQRIGRRRIGQEGGYWLATRLFLIFAKPPLQLEMEERSRERQPLRRGAASRRGAAA</sequence>
<feature type="compositionally biased region" description="Low complexity" evidence="1">
    <location>
        <begin position="103"/>
        <end position="114"/>
    </location>
</feature>
<protein>
    <submittedName>
        <fullName evidence="2">Uncharacterized protein</fullName>
    </submittedName>
</protein>
<dbReference type="Proteomes" id="UP001497516">
    <property type="component" value="Chromosome 9"/>
</dbReference>
<evidence type="ECO:0000256" key="1">
    <source>
        <dbReference type="SAM" id="MobiDB-lite"/>
    </source>
</evidence>
<evidence type="ECO:0000313" key="2">
    <source>
        <dbReference type="EMBL" id="CAL1411622.1"/>
    </source>
</evidence>
<keyword evidence="3" id="KW-1185">Reference proteome</keyword>
<evidence type="ECO:0000313" key="3">
    <source>
        <dbReference type="Proteomes" id="UP001497516"/>
    </source>
</evidence>
<dbReference type="EMBL" id="OZ034822">
    <property type="protein sequence ID" value="CAL1411622.1"/>
    <property type="molecule type" value="Genomic_DNA"/>
</dbReference>
<organism evidence="2 3">
    <name type="scientific">Linum trigynum</name>
    <dbReference type="NCBI Taxonomy" id="586398"/>
    <lineage>
        <taxon>Eukaryota</taxon>
        <taxon>Viridiplantae</taxon>
        <taxon>Streptophyta</taxon>
        <taxon>Embryophyta</taxon>
        <taxon>Tracheophyta</taxon>
        <taxon>Spermatophyta</taxon>
        <taxon>Magnoliopsida</taxon>
        <taxon>eudicotyledons</taxon>
        <taxon>Gunneridae</taxon>
        <taxon>Pentapetalae</taxon>
        <taxon>rosids</taxon>
        <taxon>fabids</taxon>
        <taxon>Malpighiales</taxon>
        <taxon>Linaceae</taxon>
        <taxon>Linum</taxon>
    </lineage>
</organism>
<reference evidence="2 3" key="1">
    <citation type="submission" date="2024-04" db="EMBL/GenBank/DDBJ databases">
        <authorList>
            <person name="Fracassetti M."/>
        </authorList>
    </citation>
    <scope>NUCLEOTIDE SEQUENCE [LARGE SCALE GENOMIC DNA]</scope>
</reference>
<feature type="compositionally biased region" description="Basic and acidic residues" evidence="1">
    <location>
        <begin position="92"/>
        <end position="101"/>
    </location>
</feature>
<feature type="region of interest" description="Disordered" evidence="1">
    <location>
        <begin position="1"/>
        <end position="26"/>
    </location>
</feature>
<gene>
    <name evidence="2" type="ORF">LTRI10_LOCUS50966</name>
</gene>
<feature type="compositionally biased region" description="Basic and acidic residues" evidence="1">
    <location>
        <begin position="8"/>
        <end position="26"/>
    </location>
</feature>
<dbReference type="AlphaFoldDB" id="A0AAV2GN18"/>
<proteinExistence type="predicted"/>
<accession>A0AAV2GN18</accession>
<name>A0AAV2GN18_9ROSI</name>
<feature type="region of interest" description="Disordered" evidence="1">
    <location>
        <begin position="92"/>
        <end position="114"/>
    </location>
</feature>